<reference evidence="2 3" key="1">
    <citation type="submission" date="2024-05" db="EMBL/GenBank/DDBJ databases">
        <title>Genome sequencing and assembly of Indian major carp, Cirrhinus mrigala (Hamilton, 1822).</title>
        <authorList>
            <person name="Mohindra V."/>
            <person name="Chowdhury L.M."/>
            <person name="Lal K."/>
            <person name="Jena J.K."/>
        </authorList>
    </citation>
    <scope>NUCLEOTIDE SEQUENCE [LARGE SCALE GENOMIC DNA]</scope>
    <source>
        <strain evidence="2">CM1030</strain>
        <tissue evidence="2">Blood</tissue>
    </source>
</reference>
<evidence type="ECO:0000313" key="2">
    <source>
        <dbReference type="EMBL" id="KAL0171463.1"/>
    </source>
</evidence>
<feature type="non-terminal residue" evidence="2">
    <location>
        <position position="61"/>
    </location>
</feature>
<proteinExistence type="predicted"/>
<dbReference type="EMBL" id="JAMKFB020000016">
    <property type="protein sequence ID" value="KAL0171463.1"/>
    <property type="molecule type" value="Genomic_DNA"/>
</dbReference>
<name>A0ABD0PBK7_CIRMR</name>
<comment type="caution">
    <text evidence="2">The sequence shown here is derived from an EMBL/GenBank/DDBJ whole genome shotgun (WGS) entry which is preliminary data.</text>
</comment>
<organism evidence="2 3">
    <name type="scientific">Cirrhinus mrigala</name>
    <name type="common">Mrigala</name>
    <dbReference type="NCBI Taxonomy" id="683832"/>
    <lineage>
        <taxon>Eukaryota</taxon>
        <taxon>Metazoa</taxon>
        <taxon>Chordata</taxon>
        <taxon>Craniata</taxon>
        <taxon>Vertebrata</taxon>
        <taxon>Euteleostomi</taxon>
        <taxon>Actinopterygii</taxon>
        <taxon>Neopterygii</taxon>
        <taxon>Teleostei</taxon>
        <taxon>Ostariophysi</taxon>
        <taxon>Cypriniformes</taxon>
        <taxon>Cyprinidae</taxon>
        <taxon>Labeoninae</taxon>
        <taxon>Labeonini</taxon>
        <taxon>Cirrhinus</taxon>
    </lineage>
</organism>
<sequence>GVILPHQIPVSLRGRLPAPRHPQPWGRRGRGCAAADGQSETVANASRLQPPDLPQCLGSAR</sequence>
<feature type="region of interest" description="Disordered" evidence="1">
    <location>
        <begin position="13"/>
        <end position="61"/>
    </location>
</feature>
<evidence type="ECO:0000313" key="3">
    <source>
        <dbReference type="Proteomes" id="UP001529510"/>
    </source>
</evidence>
<gene>
    <name evidence="2" type="ORF">M9458_031774</name>
</gene>
<feature type="non-terminal residue" evidence="2">
    <location>
        <position position="1"/>
    </location>
</feature>
<dbReference type="Proteomes" id="UP001529510">
    <property type="component" value="Unassembled WGS sequence"/>
</dbReference>
<dbReference type="AlphaFoldDB" id="A0ABD0PBK7"/>
<keyword evidence="3" id="KW-1185">Reference proteome</keyword>
<protein>
    <submittedName>
        <fullName evidence="2">Uncharacterized protein</fullName>
    </submittedName>
</protein>
<accession>A0ABD0PBK7</accession>
<feature type="compositionally biased region" description="Polar residues" evidence="1">
    <location>
        <begin position="38"/>
        <end position="47"/>
    </location>
</feature>
<evidence type="ECO:0000256" key="1">
    <source>
        <dbReference type="SAM" id="MobiDB-lite"/>
    </source>
</evidence>